<keyword evidence="2" id="KW-1185">Reference proteome</keyword>
<name>A0ACD3B3N6_9AGAR</name>
<feature type="non-terminal residue" evidence="1">
    <location>
        <position position="1"/>
    </location>
</feature>
<proteinExistence type="predicted"/>
<sequence length="223" mass="24171">FSYIEPGLDYLQYPPSPSYGVPMSLPTSGGSPTLAFNSLSLPNGMSDYTYGSPTASFTVTTPPDGASISPPSLTYNLSAGELSSSDTASSSGRNSRGSGTHSPPHGVPYAATVPRSHRFNPMGVAANRPKTQHGWRASRDADSEDDDFQPQIPATADSPIESEQRRRDELRDGYARLKVALPASNQKSSKVSLLNRTTGHLRYLNTMKEQSELEIRCFIAMYY</sequence>
<dbReference type="Proteomes" id="UP000308600">
    <property type="component" value="Unassembled WGS sequence"/>
</dbReference>
<organism evidence="1 2">
    <name type="scientific">Pluteus cervinus</name>
    <dbReference type="NCBI Taxonomy" id="181527"/>
    <lineage>
        <taxon>Eukaryota</taxon>
        <taxon>Fungi</taxon>
        <taxon>Dikarya</taxon>
        <taxon>Basidiomycota</taxon>
        <taxon>Agaricomycotina</taxon>
        <taxon>Agaricomycetes</taxon>
        <taxon>Agaricomycetidae</taxon>
        <taxon>Agaricales</taxon>
        <taxon>Pluteineae</taxon>
        <taxon>Pluteaceae</taxon>
        <taxon>Pluteus</taxon>
    </lineage>
</organism>
<gene>
    <name evidence="1" type="ORF">BDN72DRAFT_763226</name>
</gene>
<protein>
    <submittedName>
        <fullName evidence="1">Uncharacterized protein</fullName>
    </submittedName>
</protein>
<evidence type="ECO:0000313" key="2">
    <source>
        <dbReference type="Proteomes" id="UP000308600"/>
    </source>
</evidence>
<reference evidence="1 2" key="1">
    <citation type="journal article" date="2019" name="Nat. Ecol. Evol.">
        <title>Megaphylogeny resolves global patterns of mushroom evolution.</title>
        <authorList>
            <person name="Varga T."/>
            <person name="Krizsan K."/>
            <person name="Foldi C."/>
            <person name="Dima B."/>
            <person name="Sanchez-Garcia M."/>
            <person name="Sanchez-Ramirez S."/>
            <person name="Szollosi G.J."/>
            <person name="Szarkandi J.G."/>
            <person name="Papp V."/>
            <person name="Albert L."/>
            <person name="Andreopoulos W."/>
            <person name="Angelini C."/>
            <person name="Antonin V."/>
            <person name="Barry K.W."/>
            <person name="Bougher N.L."/>
            <person name="Buchanan P."/>
            <person name="Buyck B."/>
            <person name="Bense V."/>
            <person name="Catcheside P."/>
            <person name="Chovatia M."/>
            <person name="Cooper J."/>
            <person name="Damon W."/>
            <person name="Desjardin D."/>
            <person name="Finy P."/>
            <person name="Geml J."/>
            <person name="Haridas S."/>
            <person name="Hughes K."/>
            <person name="Justo A."/>
            <person name="Karasinski D."/>
            <person name="Kautmanova I."/>
            <person name="Kiss B."/>
            <person name="Kocsube S."/>
            <person name="Kotiranta H."/>
            <person name="LaButti K.M."/>
            <person name="Lechner B.E."/>
            <person name="Liimatainen K."/>
            <person name="Lipzen A."/>
            <person name="Lukacs Z."/>
            <person name="Mihaltcheva S."/>
            <person name="Morgado L.N."/>
            <person name="Niskanen T."/>
            <person name="Noordeloos M.E."/>
            <person name="Ohm R.A."/>
            <person name="Ortiz-Santana B."/>
            <person name="Ovrebo C."/>
            <person name="Racz N."/>
            <person name="Riley R."/>
            <person name="Savchenko A."/>
            <person name="Shiryaev A."/>
            <person name="Soop K."/>
            <person name="Spirin V."/>
            <person name="Szebenyi C."/>
            <person name="Tomsovsky M."/>
            <person name="Tulloss R.E."/>
            <person name="Uehling J."/>
            <person name="Grigoriev I.V."/>
            <person name="Vagvolgyi C."/>
            <person name="Papp T."/>
            <person name="Martin F.M."/>
            <person name="Miettinen O."/>
            <person name="Hibbett D.S."/>
            <person name="Nagy L.G."/>
        </authorList>
    </citation>
    <scope>NUCLEOTIDE SEQUENCE [LARGE SCALE GENOMIC DNA]</scope>
    <source>
        <strain evidence="1 2">NL-1719</strain>
    </source>
</reference>
<accession>A0ACD3B3N6</accession>
<evidence type="ECO:0000313" key="1">
    <source>
        <dbReference type="EMBL" id="TFK72411.1"/>
    </source>
</evidence>
<dbReference type="EMBL" id="ML208285">
    <property type="protein sequence ID" value="TFK72411.1"/>
    <property type="molecule type" value="Genomic_DNA"/>
</dbReference>